<dbReference type="EMBL" id="QBMN01000003">
    <property type="protein sequence ID" value="PZO45619.1"/>
    <property type="molecule type" value="Genomic_DNA"/>
</dbReference>
<protein>
    <submittedName>
        <fullName evidence="2">Uncharacterized protein</fullName>
    </submittedName>
</protein>
<comment type="caution">
    <text evidence="2">The sequence shown here is derived from an EMBL/GenBank/DDBJ whole genome shotgun (WGS) entry which is preliminary data.</text>
</comment>
<feature type="compositionally biased region" description="Pro residues" evidence="1">
    <location>
        <begin position="31"/>
        <end position="41"/>
    </location>
</feature>
<proteinExistence type="predicted"/>
<organism evidence="2 3">
    <name type="scientific">Shackletoniella antarctica</name>
    <dbReference type="NCBI Taxonomy" id="268115"/>
    <lineage>
        <taxon>Bacteria</taxon>
        <taxon>Bacillati</taxon>
        <taxon>Cyanobacteriota</taxon>
        <taxon>Cyanophyceae</taxon>
        <taxon>Oculatellales</taxon>
        <taxon>Oculatellaceae</taxon>
        <taxon>Shackletoniella</taxon>
    </lineage>
</organism>
<sequence length="337" mass="37027">MAPEFLPLEIDSDRAVDLLISAPENLNPGLFVPPPAPPSRSPDPDSTAADAPFWQIETLTVDVRDDFNNFARGNRIFEPTVTGRLANGDRLSFSTGLNSFTQPAVDQVLNVPLRAAWIRQMGDFTTTLGAGVDVFDRLPLAPNGTANTSVPIGNSATLSLNLDYGAYKINATSLQNQISAWRYGPNLFWQITPDTSLFSLLRLGHFSDGNWEQQSFSRLEQRLGEFTLAANLFNWQFNRDLEATSGYFSPPDFLVTNAELAWRGQVAEAVSCRVAANLGPQRLMGEWSRTYGYEALCTAQFNQVELDLGYALNTVAAGAEGSDYSNRALRGQVRATF</sequence>
<accession>A0A2W4WUQ7</accession>
<dbReference type="AlphaFoldDB" id="A0A2W4WUQ7"/>
<reference evidence="3" key="1">
    <citation type="submission" date="2018-04" db="EMBL/GenBank/DDBJ databases">
        <authorList>
            <person name="Cornet L."/>
        </authorList>
    </citation>
    <scope>NUCLEOTIDE SEQUENCE [LARGE SCALE GENOMIC DNA]</scope>
</reference>
<evidence type="ECO:0000313" key="3">
    <source>
        <dbReference type="Proteomes" id="UP000249081"/>
    </source>
</evidence>
<reference evidence="2 3" key="2">
    <citation type="submission" date="2018-06" db="EMBL/GenBank/DDBJ databases">
        <title>Metagenomic assembly of (sub)arctic Cyanobacteria and their associated microbiome from non-axenic cultures.</title>
        <authorList>
            <person name="Baurain D."/>
        </authorList>
    </citation>
    <scope>NUCLEOTIDE SEQUENCE [LARGE SCALE GENOMIC DNA]</scope>
    <source>
        <strain evidence="2">ULC041bin1</strain>
    </source>
</reference>
<name>A0A2W4WUQ7_9CYAN</name>
<evidence type="ECO:0000256" key="1">
    <source>
        <dbReference type="SAM" id="MobiDB-lite"/>
    </source>
</evidence>
<feature type="region of interest" description="Disordered" evidence="1">
    <location>
        <begin position="27"/>
        <end position="49"/>
    </location>
</feature>
<gene>
    <name evidence="2" type="ORF">DCF17_00785</name>
</gene>
<evidence type="ECO:0000313" key="2">
    <source>
        <dbReference type="EMBL" id="PZO45619.1"/>
    </source>
</evidence>
<dbReference type="Proteomes" id="UP000249081">
    <property type="component" value="Unassembled WGS sequence"/>
</dbReference>